<dbReference type="PANTHER" id="PTHR34293">
    <property type="entry name" value="HTH-TYPE TRANSCRIPTIONAL REGULATOR TRMBL2"/>
    <property type="match status" value="1"/>
</dbReference>
<comment type="caution">
    <text evidence="2">The sequence shown here is derived from an EMBL/GenBank/DDBJ whole genome shotgun (WGS) entry which is preliminary data.</text>
</comment>
<protein>
    <recommendedName>
        <fullName evidence="1">HTH luxR-type domain-containing protein</fullName>
    </recommendedName>
</protein>
<gene>
    <name evidence="2" type="ORF">GCM10010358_75050</name>
</gene>
<dbReference type="InterPro" id="IPR036388">
    <property type="entry name" value="WH-like_DNA-bd_sf"/>
</dbReference>
<dbReference type="InterPro" id="IPR016032">
    <property type="entry name" value="Sig_transdc_resp-reg_C-effctor"/>
</dbReference>
<keyword evidence="3" id="KW-1185">Reference proteome</keyword>
<proteinExistence type="predicted"/>
<reference evidence="2" key="1">
    <citation type="journal article" date="2014" name="Int. J. Syst. Evol. Microbiol.">
        <title>Complete genome sequence of Corynebacterium casei LMG S-19264T (=DSM 44701T), isolated from a smear-ripened cheese.</title>
        <authorList>
            <consortium name="US DOE Joint Genome Institute (JGI-PGF)"/>
            <person name="Walter F."/>
            <person name="Albersmeier A."/>
            <person name="Kalinowski J."/>
            <person name="Ruckert C."/>
        </authorList>
    </citation>
    <scope>NUCLEOTIDE SEQUENCE</scope>
    <source>
        <strain evidence="2">JCM 4790</strain>
    </source>
</reference>
<dbReference type="AlphaFoldDB" id="A0A918U907"/>
<dbReference type="PANTHER" id="PTHR34293:SF1">
    <property type="entry name" value="HTH-TYPE TRANSCRIPTIONAL REGULATOR TRMBL2"/>
    <property type="match status" value="1"/>
</dbReference>
<dbReference type="EMBL" id="BMVU01000080">
    <property type="protein sequence ID" value="GGY11709.1"/>
    <property type="molecule type" value="Genomic_DNA"/>
</dbReference>
<dbReference type="Proteomes" id="UP000619244">
    <property type="component" value="Unassembled WGS sequence"/>
</dbReference>
<dbReference type="InterPro" id="IPR000792">
    <property type="entry name" value="Tscrpt_reg_LuxR_C"/>
</dbReference>
<evidence type="ECO:0000313" key="2">
    <source>
        <dbReference type="EMBL" id="GGY11709.1"/>
    </source>
</evidence>
<dbReference type="InterPro" id="IPR051797">
    <property type="entry name" value="TrmB-like"/>
</dbReference>
<dbReference type="GO" id="GO:0006355">
    <property type="term" value="P:regulation of DNA-templated transcription"/>
    <property type="evidence" value="ECO:0007669"/>
    <property type="project" value="InterPro"/>
</dbReference>
<evidence type="ECO:0000313" key="3">
    <source>
        <dbReference type="Proteomes" id="UP000619244"/>
    </source>
</evidence>
<feature type="domain" description="HTH luxR-type" evidence="1">
    <location>
        <begin position="280"/>
        <end position="338"/>
    </location>
</feature>
<name>A0A918U907_9ACTN</name>
<dbReference type="SMART" id="SM00421">
    <property type="entry name" value="HTH_LUXR"/>
    <property type="match status" value="1"/>
</dbReference>
<accession>A0A918U907</accession>
<organism evidence="2 3">
    <name type="scientific">Streptomyces minutiscleroticus</name>
    <dbReference type="NCBI Taxonomy" id="68238"/>
    <lineage>
        <taxon>Bacteria</taxon>
        <taxon>Bacillati</taxon>
        <taxon>Actinomycetota</taxon>
        <taxon>Actinomycetes</taxon>
        <taxon>Kitasatosporales</taxon>
        <taxon>Streptomycetaceae</taxon>
        <taxon>Streptomyces</taxon>
    </lineage>
</organism>
<reference evidence="2" key="2">
    <citation type="submission" date="2020-09" db="EMBL/GenBank/DDBJ databases">
        <authorList>
            <person name="Sun Q."/>
            <person name="Ohkuma M."/>
        </authorList>
    </citation>
    <scope>NUCLEOTIDE SEQUENCE</scope>
    <source>
        <strain evidence="2">JCM 4790</strain>
    </source>
</reference>
<dbReference type="SUPFAM" id="SSF46894">
    <property type="entry name" value="C-terminal effector domain of the bipartite response regulators"/>
    <property type="match status" value="1"/>
</dbReference>
<dbReference type="GO" id="GO:0003677">
    <property type="term" value="F:DNA binding"/>
    <property type="evidence" value="ECO:0007669"/>
    <property type="project" value="InterPro"/>
</dbReference>
<dbReference type="Gene3D" id="1.10.10.10">
    <property type="entry name" value="Winged helix-like DNA-binding domain superfamily/Winged helix DNA-binding domain"/>
    <property type="match status" value="1"/>
</dbReference>
<dbReference type="RefSeq" id="WP_190194764.1">
    <property type="nucleotide sequence ID" value="NZ_BMVU01000080.1"/>
</dbReference>
<sequence length="355" mass="37619">MDIAQIVPLMGDEELAAYQFLVTTGGARLERLASSLGWSPGRTERVLSWLSRNRLARPRPEGPGDWTAVHPDMVKLRYAEPLIGVVEAWQAQLEELRTQLDTLSGTCSPDPAGGSPAPVVTIEGAAELRDALAVTARRCTEEVLAVQPLGQKTPAPARDLVCGTGEPVPPGVGVRVLLPHLSRHDADVRHRAARIIASGGEVRTTAASLPPLLVFDRTTAFLFEAGAGPEDGAGGAEGAGTGRAHLVRHGALVGFIVHMVVSAWATGTVFDRSGGGNRIPASLTQETKTAIVQLLAAGYKDEVVARRLGIGVRTCRKYIAELFDDLGAQSRFQAGWMARDRMPGAVRAGAAAKER</sequence>
<evidence type="ECO:0000259" key="1">
    <source>
        <dbReference type="SMART" id="SM00421"/>
    </source>
</evidence>